<dbReference type="RefSeq" id="WP_212142354.1">
    <property type="nucleotide sequence ID" value="NZ_JAGSSW010000008.1"/>
</dbReference>
<evidence type="ECO:0000259" key="2">
    <source>
        <dbReference type="SMART" id="SM00228"/>
    </source>
</evidence>
<organism evidence="3 4">
    <name type="scientific">Campylobacter anatolicus</name>
    <dbReference type="NCBI Taxonomy" id="2829105"/>
    <lineage>
        <taxon>Bacteria</taxon>
        <taxon>Pseudomonadati</taxon>
        <taxon>Campylobacterota</taxon>
        <taxon>Epsilonproteobacteria</taxon>
        <taxon>Campylobacterales</taxon>
        <taxon>Campylobacteraceae</taxon>
        <taxon>Campylobacter</taxon>
    </lineage>
</organism>
<dbReference type="Pfam" id="PF24314">
    <property type="entry name" value="DUF7488"/>
    <property type="match status" value="1"/>
</dbReference>
<keyword evidence="1" id="KW-0732">Signal</keyword>
<keyword evidence="4" id="KW-1185">Reference proteome</keyword>
<dbReference type="SMART" id="SM00228">
    <property type="entry name" value="PDZ"/>
    <property type="match status" value="2"/>
</dbReference>
<evidence type="ECO:0000313" key="3">
    <source>
        <dbReference type="EMBL" id="MBR8464476.1"/>
    </source>
</evidence>
<dbReference type="SUPFAM" id="SSF50156">
    <property type="entry name" value="PDZ domain-like"/>
    <property type="match status" value="2"/>
</dbReference>
<dbReference type="EMBL" id="JAGSSW010000008">
    <property type="protein sequence ID" value="MBR8464476.1"/>
    <property type="molecule type" value="Genomic_DNA"/>
</dbReference>
<dbReference type="Gene3D" id="2.30.42.10">
    <property type="match status" value="1"/>
</dbReference>
<gene>
    <name evidence="3" type="ORF">KDD93_07860</name>
</gene>
<feature type="domain" description="PDZ" evidence="2">
    <location>
        <begin position="296"/>
        <end position="360"/>
    </location>
</feature>
<name>A0ABS5HKA0_9BACT</name>
<reference evidence="3 4" key="1">
    <citation type="submission" date="2021-04" db="EMBL/GenBank/DDBJ databases">
        <title>Molecular and phenotypic characterization and identification of bacterial isolates recovered from the Anatolian ground squirrels (Spermophilus xanthoprymnus) and which have the potential to form a new species in the Campylobacter genus.</title>
        <authorList>
            <person name="Aydin F."/>
            <person name="Abay S."/>
            <person name="Kayman T."/>
            <person name="Karakaya E."/>
            <person name="Mustak H.K."/>
            <person name="Mustak I.B."/>
            <person name="Bilgin N."/>
            <person name="Duzler A."/>
            <person name="Sahin O."/>
            <person name="Guran O."/>
            <person name="Saticioglu I.B."/>
        </authorList>
    </citation>
    <scope>NUCLEOTIDE SEQUENCE [LARGE SCALE GENOMIC DNA]</scope>
    <source>
        <strain evidence="4">faydin-G24</strain>
    </source>
</reference>
<evidence type="ECO:0000256" key="1">
    <source>
        <dbReference type="SAM" id="SignalP"/>
    </source>
</evidence>
<feature type="domain" description="PDZ" evidence="2">
    <location>
        <begin position="150"/>
        <end position="247"/>
    </location>
</feature>
<evidence type="ECO:0000313" key="4">
    <source>
        <dbReference type="Proteomes" id="UP000682951"/>
    </source>
</evidence>
<accession>A0ABS5HKA0</accession>
<proteinExistence type="predicted"/>
<sequence>MSKFIKFIVILATFATTVLADPRPTQDDFNACYEKNKNSIISVNRHFGVAITKDLIAVPKSSSEPINNYVKFDPYLQLYLVRSNESLQVPMMADETDDERIKKSTWIGILSDNNNTKMGHIKQLGVNLGDFDTLSFEHNATGMINTPCCKMIGIAIGGDKFIPNRYLKHFAAYDDVYYGDIGVNFYEKDSKFYVGMVDPLGRGKMLMVGDELISINGKKPKSLRELNETILFAPKGAKLDVIVQRELAQLLFQILVSGDLKFSQSLEAISPNSSNIKNLNAMPDTITSEFDDRILIDYGINVNKNLVVTKVAEHSNAQKFGIKIGDKILQIDKQLVKNRSELAENIGDKQSFLLLFSRGGFQFFARAPK</sequence>
<feature type="signal peptide" evidence="1">
    <location>
        <begin position="1"/>
        <end position="20"/>
    </location>
</feature>
<dbReference type="InterPro" id="IPR055911">
    <property type="entry name" value="DUF7488"/>
</dbReference>
<protein>
    <submittedName>
        <fullName evidence="3">Signal protein PDZ</fullName>
    </submittedName>
</protein>
<dbReference type="InterPro" id="IPR036034">
    <property type="entry name" value="PDZ_sf"/>
</dbReference>
<feature type="chain" id="PRO_5047251740" evidence="1">
    <location>
        <begin position="21"/>
        <end position="369"/>
    </location>
</feature>
<dbReference type="InterPro" id="IPR001478">
    <property type="entry name" value="PDZ"/>
</dbReference>
<comment type="caution">
    <text evidence="3">The sequence shown here is derived from an EMBL/GenBank/DDBJ whole genome shotgun (WGS) entry which is preliminary data.</text>
</comment>
<dbReference type="Pfam" id="PF13180">
    <property type="entry name" value="PDZ_2"/>
    <property type="match status" value="1"/>
</dbReference>
<dbReference type="Proteomes" id="UP000682951">
    <property type="component" value="Unassembled WGS sequence"/>
</dbReference>